<sequence>MANPRAPKPTKPTKGEENPPSIKVTTYRPPDNPAEALTFLAALLYFLSLAFIHLPPHLLSTPTSPLGRIIESTLHFPGGVATYTWLVNVIAIPVVAIHVGETYWMERTRLRKFGVRRGSAVWWAWVGSVFVEGGMAFWRFDRVVQGLGGKKGL</sequence>
<dbReference type="Proteomes" id="UP001302676">
    <property type="component" value="Unassembled WGS sequence"/>
</dbReference>
<reference evidence="3" key="2">
    <citation type="submission" date="2023-05" db="EMBL/GenBank/DDBJ databases">
        <authorList>
            <consortium name="Lawrence Berkeley National Laboratory"/>
            <person name="Steindorff A."/>
            <person name="Hensen N."/>
            <person name="Bonometti L."/>
            <person name="Westerberg I."/>
            <person name="Brannstrom I.O."/>
            <person name="Guillou S."/>
            <person name="Cros-Aarteil S."/>
            <person name="Calhoun S."/>
            <person name="Haridas S."/>
            <person name="Kuo A."/>
            <person name="Mondo S."/>
            <person name="Pangilinan J."/>
            <person name="Riley R."/>
            <person name="Labutti K."/>
            <person name="Andreopoulos B."/>
            <person name="Lipzen A."/>
            <person name="Chen C."/>
            <person name="Yanf M."/>
            <person name="Daum C."/>
            <person name="Ng V."/>
            <person name="Clum A."/>
            <person name="Ohm R."/>
            <person name="Martin F."/>
            <person name="Silar P."/>
            <person name="Natvig D."/>
            <person name="Lalanne C."/>
            <person name="Gautier V."/>
            <person name="Ament-Velasquez S.L."/>
            <person name="Kruys A."/>
            <person name="Hutchinson M.I."/>
            <person name="Powell A.J."/>
            <person name="Barry K."/>
            <person name="Miller A.N."/>
            <person name="Grigoriev I.V."/>
            <person name="Debuchy R."/>
            <person name="Gladieux P."/>
            <person name="Thoren M.H."/>
            <person name="Johannesson H."/>
        </authorList>
    </citation>
    <scope>NUCLEOTIDE SEQUENCE</scope>
    <source>
        <strain evidence="3">CBS 141.50</strain>
    </source>
</reference>
<dbReference type="EMBL" id="MU853623">
    <property type="protein sequence ID" value="KAK4140804.1"/>
    <property type="molecule type" value="Genomic_DNA"/>
</dbReference>
<accession>A0AAN6UXF2</accession>
<dbReference type="GeneID" id="87818446"/>
<dbReference type="PANTHER" id="PTHR37783:SF1">
    <property type="entry name" value="MEMBRANE PROTEIN, PUTATIVE (AFU_ORTHOLOGUE AFUA_1G04315)-RELATED"/>
    <property type="match status" value="1"/>
</dbReference>
<gene>
    <name evidence="3" type="ORF">C8A04DRAFT_31675</name>
</gene>
<feature type="transmembrane region" description="Helical" evidence="2">
    <location>
        <begin position="120"/>
        <end position="140"/>
    </location>
</feature>
<feature type="compositionally biased region" description="Pro residues" evidence="1">
    <location>
        <begin position="1"/>
        <end position="10"/>
    </location>
</feature>
<feature type="region of interest" description="Disordered" evidence="1">
    <location>
        <begin position="1"/>
        <end position="22"/>
    </location>
</feature>
<evidence type="ECO:0000313" key="3">
    <source>
        <dbReference type="EMBL" id="KAK4140804.1"/>
    </source>
</evidence>
<feature type="transmembrane region" description="Helical" evidence="2">
    <location>
        <begin position="74"/>
        <end position="99"/>
    </location>
</feature>
<keyword evidence="2" id="KW-0812">Transmembrane</keyword>
<dbReference type="PANTHER" id="PTHR37783">
    <property type="entry name" value="MEMBRANE PROTEIN, PUTATIVE (AFU_ORTHOLOGUE AFUA_1G04315)-RELATED"/>
    <property type="match status" value="1"/>
</dbReference>
<keyword evidence="4" id="KW-1185">Reference proteome</keyword>
<organism evidence="3 4">
    <name type="scientific">Dichotomopilus funicola</name>
    <dbReference type="NCBI Taxonomy" id="1934379"/>
    <lineage>
        <taxon>Eukaryota</taxon>
        <taxon>Fungi</taxon>
        <taxon>Dikarya</taxon>
        <taxon>Ascomycota</taxon>
        <taxon>Pezizomycotina</taxon>
        <taxon>Sordariomycetes</taxon>
        <taxon>Sordariomycetidae</taxon>
        <taxon>Sordariales</taxon>
        <taxon>Chaetomiaceae</taxon>
        <taxon>Dichotomopilus</taxon>
    </lineage>
</organism>
<evidence type="ECO:0000256" key="2">
    <source>
        <dbReference type="SAM" id="Phobius"/>
    </source>
</evidence>
<keyword evidence="2" id="KW-0472">Membrane</keyword>
<reference evidence="3" key="1">
    <citation type="journal article" date="2023" name="Mol. Phylogenet. Evol.">
        <title>Genome-scale phylogeny and comparative genomics of the fungal order Sordariales.</title>
        <authorList>
            <person name="Hensen N."/>
            <person name="Bonometti L."/>
            <person name="Westerberg I."/>
            <person name="Brannstrom I.O."/>
            <person name="Guillou S."/>
            <person name="Cros-Aarteil S."/>
            <person name="Calhoun S."/>
            <person name="Haridas S."/>
            <person name="Kuo A."/>
            <person name="Mondo S."/>
            <person name="Pangilinan J."/>
            <person name="Riley R."/>
            <person name="LaButti K."/>
            <person name="Andreopoulos B."/>
            <person name="Lipzen A."/>
            <person name="Chen C."/>
            <person name="Yan M."/>
            <person name="Daum C."/>
            <person name="Ng V."/>
            <person name="Clum A."/>
            <person name="Steindorff A."/>
            <person name="Ohm R.A."/>
            <person name="Martin F."/>
            <person name="Silar P."/>
            <person name="Natvig D.O."/>
            <person name="Lalanne C."/>
            <person name="Gautier V."/>
            <person name="Ament-Velasquez S.L."/>
            <person name="Kruys A."/>
            <person name="Hutchinson M.I."/>
            <person name="Powell A.J."/>
            <person name="Barry K."/>
            <person name="Miller A.N."/>
            <person name="Grigoriev I.V."/>
            <person name="Debuchy R."/>
            <person name="Gladieux P."/>
            <person name="Hiltunen Thoren M."/>
            <person name="Johannesson H."/>
        </authorList>
    </citation>
    <scope>NUCLEOTIDE SEQUENCE</scope>
    <source>
        <strain evidence="3">CBS 141.50</strain>
    </source>
</reference>
<name>A0AAN6UXF2_9PEZI</name>
<dbReference type="RefSeq" id="XP_062634175.1">
    <property type="nucleotide sequence ID" value="XM_062781833.1"/>
</dbReference>
<feature type="transmembrane region" description="Helical" evidence="2">
    <location>
        <begin position="36"/>
        <end position="54"/>
    </location>
</feature>
<protein>
    <submittedName>
        <fullName evidence="3">Uncharacterized protein</fullName>
    </submittedName>
</protein>
<keyword evidence="2" id="KW-1133">Transmembrane helix</keyword>
<evidence type="ECO:0000313" key="4">
    <source>
        <dbReference type="Proteomes" id="UP001302676"/>
    </source>
</evidence>
<dbReference type="AlphaFoldDB" id="A0AAN6UXF2"/>
<evidence type="ECO:0000256" key="1">
    <source>
        <dbReference type="SAM" id="MobiDB-lite"/>
    </source>
</evidence>
<comment type="caution">
    <text evidence="3">The sequence shown here is derived from an EMBL/GenBank/DDBJ whole genome shotgun (WGS) entry which is preliminary data.</text>
</comment>
<proteinExistence type="predicted"/>